<dbReference type="STRING" id="207954.MED92_01614"/>
<dbReference type="Pfam" id="PF01699">
    <property type="entry name" value="Na_Ca_ex"/>
    <property type="match status" value="2"/>
</dbReference>
<evidence type="ECO:0000256" key="4">
    <source>
        <dbReference type="ARBA" id="ARBA00023136"/>
    </source>
</evidence>
<evidence type="ECO:0000259" key="6">
    <source>
        <dbReference type="Pfam" id="PF01699"/>
    </source>
</evidence>
<dbReference type="GO" id="GO:0005262">
    <property type="term" value="F:calcium channel activity"/>
    <property type="evidence" value="ECO:0007669"/>
    <property type="project" value="TreeGrafter"/>
</dbReference>
<evidence type="ECO:0000313" key="8">
    <source>
        <dbReference type="Proteomes" id="UP000243469"/>
    </source>
</evidence>
<dbReference type="PANTHER" id="PTHR10846">
    <property type="entry name" value="SODIUM/POTASSIUM/CALCIUM EXCHANGER"/>
    <property type="match status" value="1"/>
</dbReference>
<dbReference type="InterPro" id="IPR004481">
    <property type="entry name" value="K/Na/Ca-exchanger"/>
</dbReference>
<organism evidence="7 8">
    <name type="scientific">Neptuniibacter caesariensis</name>
    <dbReference type="NCBI Taxonomy" id="207954"/>
    <lineage>
        <taxon>Bacteria</taxon>
        <taxon>Pseudomonadati</taxon>
        <taxon>Pseudomonadota</taxon>
        <taxon>Gammaproteobacteria</taxon>
        <taxon>Oceanospirillales</taxon>
        <taxon>Oceanospirillaceae</taxon>
        <taxon>Neptuniibacter</taxon>
    </lineage>
</organism>
<dbReference type="GO" id="GO:0008273">
    <property type="term" value="F:calcium, potassium:sodium antiporter activity"/>
    <property type="evidence" value="ECO:0007669"/>
    <property type="project" value="TreeGrafter"/>
</dbReference>
<reference evidence="7 8" key="1">
    <citation type="submission" date="2017-10" db="EMBL/GenBank/DDBJ databases">
        <title>Novel microbial diversity and functional potential in the marine mammal oral microbiome.</title>
        <authorList>
            <person name="Dudek N.K."/>
            <person name="Sun C.L."/>
            <person name="Burstein D."/>
            <person name="Kantor R.S."/>
            <person name="Aliaga Goltsman D.S."/>
            <person name="Bik E.M."/>
            <person name="Thomas B.C."/>
            <person name="Banfield J.F."/>
            <person name="Relman D.A."/>
        </authorList>
    </citation>
    <scope>NUCLEOTIDE SEQUENCE [LARGE SCALE GENOMIC DNA]</scope>
    <source>
        <strain evidence="7">DOLJORAL78_47_21</strain>
    </source>
</reference>
<feature type="transmembrane region" description="Helical" evidence="5">
    <location>
        <begin position="37"/>
        <end position="61"/>
    </location>
</feature>
<accession>A0A2G6JN87</accession>
<keyword evidence="3 5" id="KW-1133">Transmembrane helix</keyword>
<feature type="domain" description="Sodium/calcium exchanger membrane region" evidence="6">
    <location>
        <begin position="171"/>
        <end position="314"/>
    </location>
</feature>
<evidence type="ECO:0000256" key="2">
    <source>
        <dbReference type="ARBA" id="ARBA00022692"/>
    </source>
</evidence>
<protein>
    <submittedName>
        <fullName evidence="7">Calcium/sodium antiporter</fullName>
    </submittedName>
</protein>
<dbReference type="GO" id="GO:0005886">
    <property type="term" value="C:plasma membrane"/>
    <property type="evidence" value="ECO:0007669"/>
    <property type="project" value="TreeGrafter"/>
</dbReference>
<keyword evidence="2 5" id="KW-0812">Transmembrane</keyword>
<dbReference type="PANTHER" id="PTHR10846:SF8">
    <property type="entry name" value="INNER MEMBRANE PROTEIN YRBG"/>
    <property type="match status" value="1"/>
</dbReference>
<feature type="transmembrane region" description="Helical" evidence="5">
    <location>
        <begin position="270"/>
        <end position="288"/>
    </location>
</feature>
<keyword evidence="4 5" id="KW-0472">Membrane</keyword>
<sequence>MLYPILALLVGLVLLVWSADRFVIGAAATAKNLGMSPMLIGLTIVSLGTSAPEILVSLVAATSGAGDLAIGNALGSNIANIALVLGITAMIAPLPVKSGILRKELPLLLGVILLAGILLFDMQLGRLDGLILLAALGVCLFLFHRFQKSTAGDELSLEEEDELPELETRLALFWLIVGLTILAGSSKMLVWGATEIALSLGVSKLVIGLTIVAIGTSLPELAASIASALKGHHDIAIGNVVGSNIFNLLAVMAIPGLVSPIGMDSMVLQRDYMVMLGLTFALMAFALWQKPPAISRLEGTILAGAYAAYLCLIYTMTVA</sequence>
<comment type="subcellular location">
    <subcellularLocation>
        <location evidence="1">Membrane</location>
        <topology evidence="1">Multi-pass membrane protein</topology>
    </subcellularLocation>
</comment>
<dbReference type="InterPro" id="IPR044880">
    <property type="entry name" value="NCX_ion-bd_dom_sf"/>
</dbReference>
<dbReference type="GO" id="GO:0006874">
    <property type="term" value="P:intracellular calcium ion homeostasis"/>
    <property type="evidence" value="ECO:0007669"/>
    <property type="project" value="TreeGrafter"/>
</dbReference>
<dbReference type="AlphaFoldDB" id="A0A2G6JN87"/>
<evidence type="ECO:0000256" key="1">
    <source>
        <dbReference type="ARBA" id="ARBA00004141"/>
    </source>
</evidence>
<proteinExistence type="predicted"/>
<dbReference type="EMBL" id="PDSH01000018">
    <property type="protein sequence ID" value="PIE23999.1"/>
    <property type="molecule type" value="Genomic_DNA"/>
</dbReference>
<feature type="transmembrane region" description="Helical" evidence="5">
    <location>
        <begin position="166"/>
        <end position="184"/>
    </location>
</feature>
<name>A0A2G6JN87_NEPCE</name>
<dbReference type="Proteomes" id="UP000243469">
    <property type="component" value="Unassembled WGS sequence"/>
</dbReference>
<dbReference type="InterPro" id="IPR004837">
    <property type="entry name" value="NaCa_Exmemb"/>
</dbReference>
<feature type="transmembrane region" description="Helical" evidence="5">
    <location>
        <begin position="129"/>
        <end position="146"/>
    </location>
</feature>
<gene>
    <name evidence="7" type="ORF">CSA60_03725</name>
</gene>
<feature type="transmembrane region" description="Helical" evidence="5">
    <location>
        <begin position="300"/>
        <end position="318"/>
    </location>
</feature>
<evidence type="ECO:0000256" key="5">
    <source>
        <dbReference type="SAM" id="Phobius"/>
    </source>
</evidence>
<feature type="transmembrane region" description="Helical" evidence="5">
    <location>
        <begin position="73"/>
        <end position="93"/>
    </location>
</feature>
<feature type="transmembrane region" description="Helical" evidence="5">
    <location>
        <begin position="105"/>
        <end position="122"/>
    </location>
</feature>
<feature type="transmembrane region" description="Helical" evidence="5">
    <location>
        <begin position="235"/>
        <end position="258"/>
    </location>
</feature>
<evidence type="ECO:0000256" key="3">
    <source>
        <dbReference type="ARBA" id="ARBA00022989"/>
    </source>
</evidence>
<dbReference type="Gene3D" id="1.20.1420.30">
    <property type="entry name" value="NCX, central ion-binding region"/>
    <property type="match status" value="1"/>
</dbReference>
<comment type="caution">
    <text evidence="7">The sequence shown here is derived from an EMBL/GenBank/DDBJ whole genome shotgun (WGS) entry which is preliminary data.</text>
</comment>
<evidence type="ECO:0000313" key="7">
    <source>
        <dbReference type="EMBL" id="PIE23999.1"/>
    </source>
</evidence>
<feature type="domain" description="Sodium/calcium exchanger membrane region" evidence="6">
    <location>
        <begin position="5"/>
        <end position="143"/>
    </location>
</feature>
<dbReference type="NCBIfam" id="TIGR00367">
    <property type="entry name" value="calcium/sodium antiporter"/>
    <property type="match status" value="1"/>
</dbReference>